<evidence type="ECO:0000313" key="2">
    <source>
        <dbReference type="Proteomes" id="UP001164929"/>
    </source>
</evidence>
<proteinExistence type="predicted"/>
<gene>
    <name evidence="1" type="ORF">NC653_009224</name>
</gene>
<keyword evidence="2" id="KW-1185">Reference proteome</keyword>
<organism evidence="1 2">
    <name type="scientific">Populus alba x Populus x berolinensis</name>
    <dbReference type="NCBI Taxonomy" id="444605"/>
    <lineage>
        <taxon>Eukaryota</taxon>
        <taxon>Viridiplantae</taxon>
        <taxon>Streptophyta</taxon>
        <taxon>Embryophyta</taxon>
        <taxon>Tracheophyta</taxon>
        <taxon>Spermatophyta</taxon>
        <taxon>Magnoliopsida</taxon>
        <taxon>eudicotyledons</taxon>
        <taxon>Gunneridae</taxon>
        <taxon>Pentapetalae</taxon>
        <taxon>rosids</taxon>
        <taxon>fabids</taxon>
        <taxon>Malpighiales</taxon>
        <taxon>Salicaceae</taxon>
        <taxon>Saliceae</taxon>
        <taxon>Populus</taxon>
    </lineage>
</organism>
<evidence type="ECO:0000313" key="1">
    <source>
        <dbReference type="EMBL" id="KAJ7004283.1"/>
    </source>
</evidence>
<dbReference type="Proteomes" id="UP001164929">
    <property type="component" value="Chromosome 3"/>
</dbReference>
<dbReference type="EMBL" id="JAQIZT010000003">
    <property type="protein sequence ID" value="KAJ7004283.1"/>
    <property type="molecule type" value="Genomic_DNA"/>
</dbReference>
<name>A0AAD6W9I4_9ROSI</name>
<accession>A0AAD6W9I4</accession>
<sequence length="53" mass="6335">MARLVQIHQVRPYIAEMEMRKLTETAEVQGYYCRGEPEHEQRRFRGVGDIPRC</sequence>
<reference evidence="1" key="1">
    <citation type="journal article" date="2023" name="Mol. Ecol. Resour.">
        <title>Chromosome-level genome assembly of a triploid poplar Populus alba 'Berolinensis'.</title>
        <authorList>
            <person name="Chen S."/>
            <person name="Yu Y."/>
            <person name="Wang X."/>
            <person name="Wang S."/>
            <person name="Zhang T."/>
            <person name="Zhou Y."/>
            <person name="He R."/>
            <person name="Meng N."/>
            <person name="Wang Y."/>
            <person name="Liu W."/>
            <person name="Liu Z."/>
            <person name="Liu J."/>
            <person name="Guo Q."/>
            <person name="Huang H."/>
            <person name="Sederoff R.R."/>
            <person name="Wang G."/>
            <person name="Qu G."/>
            <person name="Chen S."/>
        </authorList>
    </citation>
    <scope>NUCLEOTIDE SEQUENCE</scope>
    <source>
        <strain evidence="1">SC-2020</strain>
    </source>
</reference>
<protein>
    <submittedName>
        <fullName evidence="1">Uncharacterized protein</fullName>
    </submittedName>
</protein>
<comment type="caution">
    <text evidence="1">The sequence shown here is derived from an EMBL/GenBank/DDBJ whole genome shotgun (WGS) entry which is preliminary data.</text>
</comment>
<dbReference type="AlphaFoldDB" id="A0AAD6W9I4"/>